<dbReference type="EMBL" id="CP056775">
    <property type="protein sequence ID" value="QRR00156.1"/>
    <property type="molecule type" value="Genomic_DNA"/>
</dbReference>
<dbReference type="Proteomes" id="UP000612680">
    <property type="component" value="Chromosome"/>
</dbReference>
<name>A0ABX7I550_9BACT</name>
<reference evidence="1 2" key="1">
    <citation type="submission" date="2020-06" db="EMBL/GenBank/DDBJ databases">
        <title>Dyadobacter sandarakinus sp. nov., isolated from the soil of the Arctic Yellow River Station.</title>
        <authorList>
            <person name="Zhang Y."/>
            <person name="Peng F."/>
        </authorList>
    </citation>
    <scope>NUCLEOTIDE SEQUENCE [LARGE SCALE GENOMIC DNA]</scope>
    <source>
        <strain evidence="1 2">Q3-56</strain>
    </source>
</reference>
<dbReference type="RefSeq" id="WP_204660917.1">
    <property type="nucleotide sequence ID" value="NZ_CP056775.1"/>
</dbReference>
<sequence length="523" mass="60420">MTIKSKLISGCHLQDRLARRQLYDRYKNPINTLVYRITGAFDNASNVLHDVFSDVFRHQDQFRAEAFMAVWIKRLELWSVKEKITSFSDSLFMGKHILVFCLLLSISPAYSQDSSEVKFSEEPDILTRQRFIDRYENVFMTNVPTRHMLKLGLSQYYQAIPYALSDDKTLNNLSLHLGYEIKFLPAFSLALSSHFPLYSVKTPVKESLQSTVLDAQLRWFVNMRRRIKNGKGANNFSGNYMALFWNMPGTYDDDPKAGLKFGFQRRFLNHGFMDFSFAVFKSVFDYSYGFGVVGLQFSTQASFGLAIGDWKKSPTAPFCDILLCDEFQNQQWKIRLPELTVGYYLNRIRTGIAFERKIRTTPWTINVQLDAAMNNGFNSLRYDHQVLTVLNDNSNQPIILIFPYLNVYSREKILIFSAQPRYYFLQKHQQLRGKGGNGLSGWYAGLHTEYNYYKGKHSSGYIPGEDLRTQTNIIQAGPLVGFQLRVFRRGYLDLNTSYNFKDQLKSKETAFGLRTNIGVGLAL</sequence>
<protein>
    <recommendedName>
        <fullName evidence="3">Capsule assembly protein Wzi</fullName>
    </recommendedName>
</protein>
<evidence type="ECO:0000313" key="2">
    <source>
        <dbReference type="Proteomes" id="UP000612680"/>
    </source>
</evidence>
<dbReference type="Gene3D" id="1.10.1740.10">
    <property type="match status" value="1"/>
</dbReference>
<evidence type="ECO:0000313" key="1">
    <source>
        <dbReference type="EMBL" id="QRR00156.1"/>
    </source>
</evidence>
<evidence type="ECO:0008006" key="3">
    <source>
        <dbReference type="Google" id="ProtNLM"/>
    </source>
</evidence>
<accession>A0ABX7I550</accession>
<keyword evidence="2" id="KW-1185">Reference proteome</keyword>
<dbReference type="SUPFAM" id="SSF88946">
    <property type="entry name" value="Sigma2 domain of RNA polymerase sigma factors"/>
    <property type="match status" value="1"/>
</dbReference>
<organism evidence="1 2">
    <name type="scientific">Dyadobacter sandarakinus</name>
    <dbReference type="NCBI Taxonomy" id="2747268"/>
    <lineage>
        <taxon>Bacteria</taxon>
        <taxon>Pseudomonadati</taxon>
        <taxon>Bacteroidota</taxon>
        <taxon>Cytophagia</taxon>
        <taxon>Cytophagales</taxon>
        <taxon>Spirosomataceae</taxon>
        <taxon>Dyadobacter</taxon>
    </lineage>
</organism>
<dbReference type="InterPro" id="IPR013325">
    <property type="entry name" value="RNA_pol_sigma_r2"/>
</dbReference>
<proteinExistence type="predicted"/>
<gene>
    <name evidence="1" type="ORF">HWI92_04170</name>
</gene>